<proteinExistence type="predicted"/>
<dbReference type="PANTHER" id="PTHR43603">
    <property type="entry name" value="COBW DOMAIN-CONTAINING PROTEIN DDB_G0274527"/>
    <property type="match status" value="1"/>
</dbReference>
<gene>
    <name evidence="3" type="ORF">RHRU231_820006</name>
</gene>
<dbReference type="eggNOG" id="COG0523">
    <property type="taxonomic scope" value="Bacteria"/>
</dbReference>
<dbReference type="Pfam" id="PF07683">
    <property type="entry name" value="CobW_C"/>
    <property type="match status" value="1"/>
</dbReference>
<feature type="region of interest" description="Disordered" evidence="1">
    <location>
        <begin position="371"/>
        <end position="404"/>
    </location>
</feature>
<dbReference type="Pfam" id="PF02492">
    <property type="entry name" value="cobW"/>
    <property type="match status" value="1"/>
</dbReference>
<evidence type="ECO:0000313" key="3">
    <source>
        <dbReference type="EMBL" id="CDZ91236.1"/>
    </source>
</evidence>
<dbReference type="InterPro" id="IPR011629">
    <property type="entry name" value="CobW-like_C"/>
</dbReference>
<dbReference type="InterPro" id="IPR003495">
    <property type="entry name" value="CobW/HypB/UreG_nucleotide-bd"/>
</dbReference>
<organism evidence="3 4">
    <name type="scientific">Rhodococcus ruber</name>
    <dbReference type="NCBI Taxonomy" id="1830"/>
    <lineage>
        <taxon>Bacteria</taxon>
        <taxon>Bacillati</taxon>
        <taxon>Actinomycetota</taxon>
        <taxon>Actinomycetes</taxon>
        <taxon>Mycobacteriales</taxon>
        <taxon>Nocardiaceae</taxon>
        <taxon>Rhodococcus</taxon>
    </lineage>
</organism>
<dbReference type="NCBIfam" id="NF047431">
    <property type="entry name" value="hiber_recruit"/>
    <property type="match status" value="1"/>
</dbReference>
<dbReference type="GeneID" id="66834625"/>
<accession>A0A098BU40</accession>
<dbReference type="RefSeq" id="WP_040274427.1">
    <property type="nucleotide sequence ID" value="NZ_CP044211.1"/>
</dbReference>
<protein>
    <recommendedName>
        <fullName evidence="2">CobW C-terminal domain-containing protein</fullName>
    </recommendedName>
</protein>
<evidence type="ECO:0000256" key="1">
    <source>
        <dbReference type="SAM" id="MobiDB-lite"/>
    </source>
</evidence>
<dbReference type="Gene3D" id="3.40.50.300">
    <property type="entry name" value="P-loop containing nucleotide triphosphate hydrolases"/>
    <property type="match status" value="1"/>
</dbReference>
<reference evidence="3 4" key="1">
    <citation type="journal article" date="2014" name="Genome Announc.">
        <title>Draft Genome Sequence of Propane- and Butane-Oxidizing Actinobacterium Rhodococcus ruber IEGM 231.</title>
        <authorList>
            <person name="Ivshina I.B."/>
            <person name="Kuyukina M.S."/>
            <person name="Krivoruchko A.V."/>
            <person name="Barbe V."/>
            <person name="Fischer C."/>
        </authorList>
    </citation>
    <scope>NUCLEOTIDE SEQUENCE [LARGE SCALE GENOMIC DNA]</scope>
</reference>
<dbReference type="Proteomes" id="UP000042997">
    <property type="component" value="Unassembled WGS sequence"/>
</dbReference>
<evidence type="ECO:0000259" key="2">
    <source>
        <dbReference type="SMART" id="SM00833"/>
    </source>
</evidence>
<dbReference type="InterPro" id="IPR051927">
    <property type="entry name" value="Zn_Chap_cDPG_Synth"/>
</dbReference>
<feature type="compositionally biased region" description="Low complexity" evidence="1">
    <location>
        <begin position="387"/>
        <end position="397"/>
    </location>
</feature>
<sequence>MDTRTPLIVVSGRRGPTERTARALLRPGTVVVHHDLVHVGEGVVRRTLTTEHDHRLDVLELAHGCVSCTLREDLLPLLRRLHARSNVDRIVLLLDPLLEPEALCWAVEHVVVSGIVGQIDGPAAHDVRIEATVTCIDAATWLADATGDEELDDDRTVAQVVVGQVEFADALVVRPGADGWHQAKLHAVLARLAPDAPVAWGEDVDVEHLLRQIPAGARRGTVSDAHSPLLRGQPPLGEDCGVRLLEFGARRPFHPQRLHEAIDVLLDGVVRARGRAWVATQPDTALLIESAGEGLRVAHAGPWLAAMTPEQQQRVSGERRAMAALRWDDTYGDRDTSMVILTHDADPDEIRRALEWALLTDEEFADPAAWPTWDDPFGDYHEDPCDDLPAPTADAAPTEGEGRA</sequence>
<dbReference type="SUPFAM" id="SSF90002">
    <property type="entry name" value="Hypothetical protein YjiA, C-terminal domain"/>
    <property type="match status" value="1"/>
</dbReference>
<dbReference type="SMART" id="SM00833">
    <property type="entry name" value="CobW_C"/>
    <property type="match status" value="1"/>
</dbReference>
<dbReference type="PANTHER" id="PTHR43603:SF1">
    <property type="entry name" value="ZINC-REGULATED GTPASE METALLOPROTEIN ACTIVATOR 1"/>
    <property type="match status" value="1"/>
</dbReference>
<dbReference type="AlphaFoldDB" id="A0A098BU40"/>
<name>A0A098BU40_9NOCA</name>
<dbReference type="EMBL" id="CCSD01000097">
    <property type="protein sequence ID" value="CDZ91236.1"/>
    <property type="molecule type" value="Genomic_DNA"/>
</dbReference>
<dbReference type="InterPro" id="IPR027417">
    <property type="entry name" value="P-loop_NTPase"/>
</dbReference>
<evidence type="ECO:0000313" key="4">
    <source>
        <dbReference type="Proteomes" id="UP000042997"/>
    </source>
</evidence>
<feature type="domain" description="CobW C-terminal" evidence="2">
    <location>
        <begin position="242"/>
        <end position="358"/>
    </location>
</feature>
<dbReference type="OrthoDB" id="9808822at2"/>